<proteinExistence type="predicted"/>
<feature type="region of interest" description="Disordered" evidence="8">
    <location>
        <begin position="328"/>
        <end position="360"/>
    </location>
</feature>
<evidence type="ECO:0000256" key="6">
    <source>
        <dbReference type="ARBA" id="ARBA00022840"/>
    </source>
</evidence>
<dbReference type="PROSITE" id="PS00108">
    <property type="entry name" value="PROTEIN_KINASE_ST"/>
    <property type="match status" value="1"/>
</dbReference>
<evidence type="ECO:0000256" key="3">
    <source>
        <dbReference type="ARBA" id="ARBA00022679"/>
    </source>
</evidence>
<reference evidence="10 11" key="1">
    <citation type="journal article" date="2007" name="J. Bacteriol.">
        <title>Whole-genome analysis of the methyl tert-butyl ether-degrading beta-proteobacterium Methylibium petroleiphilum PM1.</title>
        <authorList>
            <person name="Kane S.R."/>
            <person name="Chakicherla A.Y."/>
            <person name="Chain P.S.G."/>
            <person name="Schmidt R."/>
            <person name="Shin M.W."/>
            <person name="Legler T.C."/>
            <person name="Scow K.M."/>
            <person name="Larimer F.W."/>
            <person name="Lucas S.M."/>
            <person name="Richardson P.M."/>
            <person name="Hristova K.R."/>
        </authorList>
    </citation>
    <scope>NUCLEOTIDE SEQUENCE [LARGE SCALE GENOMIC DNA]</scope>
    <source>
        <strain evidence="11">ATCC BAA-1232 / LMG 22953 / PM1</strain>
    </source>
</reference>
<dbReference type="PANTHER" id="PTHR43289">
    <property type="entry name" value="MITOGEN-ACTIVATED PROTEIN KINASE KINASE KINASE 20-RELATED"/>
    <property type="match status" value="1"/>
</dbReference>
<organism evidence="10 11">
    <name type="scientific">Methylibium petroleiphilum (strain ATCC BAA-1232 / LMG 22953 / PM1)</name>
    <dbReference type="NCBI Taxonomy" id="420662"/>
    <lineage>
        <taxon>Bacteria</taxon>
        <taxon>Pseudomonadati</taxon>
        <taxon>Pseudomonadota</taxon>
        <taxon>Betaproteobacteria</taxon>
        <taxon>Burkholderiales</taxon>
        <taxon>Sphaerotilaceae</taxon>
        <taxon>Methylibium</taxon>
    </lineage>
</organism>
<keyword evidence="2 10" id="KW-0723">Serine/threonine-protein kinase</keyword>
<evidence type="ECO:0000256" key="2">
    <source>
        <dbReference type="ARBA" id="ARBA00022527"/>
    </source>
</evidence>
<keyword evidence="4 7" id="KW-0547">Nucleotide-binding</keyword>
<dbReference type="Gene3D" id="3.30.200.20">
    <property type="entry name" value="Phosphorylase Kinase, domain 1"/>
    <property type="match status" value="1"/>
</dbReference>
<evidence type="ECO:0000256" key="4">
    <source>
        <dbReference type="ARBA" id="ARBA00022741"/>
    </source>
</evidence>
<evidence type="ECO:0000313" key="10">
    <source>
        <dbReference type="EMBL" id="ABM93031.1"/>
    </source>
</evidence>
<keyword evidence="3" id="KW-0808">Transferase</keyword>
<dbReference type="CDD" id="cd14014">
    <property type="entry name" value="STKc_PknB_like"/>
    <property type="match status" value="1"/>
</dbReference>
<dbReference type="EMBL" id="CP000555">
    <property type="protein sequence ID" value="ABM93031.1"/>
    <property type="molecule type" value="Genomic_DNA"/>
</dbReference>
<dbReference type="GO" id="GO:0005524">
    <property type="term" value="F:ATP binding"/>
    <property type="evidence" value="ECO:0007669"/>
    <property type="project" value="UniProtKB-UniRule"/>
</dbReference>
<dbReference type="GO" id="GO:0004674">
    <property type="term" value="F:protein serine/threonine kinase activity"/>
    <property type="evidence" value="ECO:0007669"/>
    <property type="project" value="UniProtKB-KW"/>
</dbReference>
<dbReference type="KEGG" id="mpt:Mpe_A0069"/>
<name>A2SBU2_METPP</name>
<evidence type="ECO:0000256" key="5">
    <source>
        <dbReference type="ARBA" id="ARBA00022777"/>
    </source>
</evidence>
<dbReference type="AlphaFoldDB" id="A2SBU2"/>
<dbReference type="PANTHER" id="PTHR43289:SF6">
    <property type="entry name" value="SERINE_THREONINE-PROTEIN KINASE NEKL-3"/>
    <property type="match status" value="1"/>
</dbReference>
<evidence type="ECO:0000256" key="1">
    <source>
        <dbReference type="ARBA" id="ARBA00012513"/>
    </source>
</evidence>
<gene>
    <name evidence="10" type="ordered locus">Mpe_A0069</name>
</gene>
<dbReference type="InterPro" id="IPR017441">
    <property type="entry name" value="Protein_kinase_ATP_BS"/>
</dbReference>
<evidence type="ECO:0000313" key="11">
    <source>
        <dbReference type="Proteomes" id="UP000000366"/>
    </source>
</evidence>
<feature type="binding site" evidence="7">
    <location>
        <position position="90"/>
    </location>
    <ligand>
        <name>ATP</name>
        <dbReference type="ChEBI" id="CHEBI:30616"/>
    </ligand>
</feature>
<evidence type="ECO:0000259" key="9">
    <source>
        <dbReference type="PROSITE" id="PS50011"/>
    </source>
</evidence>
<protein>
    <recommendedName>
        <fullName evidence="1">non-specific serine/threonine protein kinase</fullName>
        <ecNumber evidence="1">2.7.11.1</ecNumber>
    </recommendedName>
</protein>
<dbReference type="PROSITE" id="PS50011">
    <property type="entry name" value="PROTEIN_KINASE_DOM"/>
    <property type="match status" value="1"/>
</dbReference>
<dbReference type="eggNOG" id="COG0515">
    <property type="taxonomic scope" value="Bacteria"/>
</dbReference>
<feature type="domain" description="Protein kinase" evidence="9">
    <location>
        <begin position="61"/>
        <end position="325"/>
    </location>
</feature>
<evidence type="ECO:0000256" key="8">
    <source>
        <dbReference type="SAM" id="MobiDB-lite"/>
    </source>
</evidence>
<dbReference type="SMART" id="SM00220">
    <property type="entry name" value="S_TKc"/>
    <property type="match status" value="1"/>
</dbReference>
<dbReference type="STRING" id="420662.Mpe_A0069"/>
<dbReference type="Pfam" id="PF00069">
    <property type="entry name" value="Pkinase"/>
    <property type="match status" value="1"/>
</dbReference>
<dbReference type="PROSITE" id="PS00107">
    <property type="entry name" value="PROTEIN_KINASE_ATP"/>
    <property type="match status" value="1"/>
</dbReference>
<dbReference type="InterPro" id="IPR000719">
    <property type="entry name" value="Prot_kinase_dom"/>
</dbReference>
<keyword evidence="6 7" id="KW-0067">ATP-binding</keyword>
<evidence type="ECO:0000256" key="7">
    <source>
        <dbReference type="PROSITE-ProRule" id="PRU10141"/>
    </source>
</evidence>
<sequence length="360" mass="38978">MGVAAAALLWAWRRRQRAARTQRRSDRASGFSFVSTQHDAVADTVLDPRVLDAQQRRIGPYVVERDIGHGAMGAVLLCRDERTGEAVALKTMALGREFHGDALEDARERFFREAQMAGRLQHPDIVSVREAGEQDGTAYIAMELLSGRDLSEFTQPGRLLPVPAVLGIIARVAQALAYAHRQGVTHRDIKPANIMVELKSGMVKVTDFGIARIIDSTQTRTGIVLGTPSFMSPEQMAGARVDGRSDLYALGVTLFQLLTGVLPHRPESMAELIRSIANDVAPDVRTLRPELPAALADIVALALEKRPEIRYADGEAMAADLHAVLVQLREQAREPAPPPADAPSGGARPAPDAPEAGHNP</sequence>
<dbReference type="HOGENOM" id="CLU_000288_63_44_4"/>
<dbReference type="SUPFAM" id="SSF56112">
    <property type="entry name" value="Protein kinase-like (PK-like)"/>
    <property type="match status" value="1"/>
</dbReference>
<feature type="compositionally biased region" description="Low complexity" evidence="8">
    <location>
        <begin position="342"/>
        <end position="354"/>
    </location>
</feature>
<keyword evidence="11" id="KW-1185">Reference proteome</keyword>
<dbReference type="FunFam" id="1.10.510.10:FF:000021">
    <property type="entry name" value="Serine/threonine protein kinase"/>
    <property type="match status" value="1"/>
</dbReference>
<dbReference type="EC" id="2.7.11.1" evidence="1"/>
<dbReference type="Proteomes" id="UP000000366">
    <property type="component" value="Chromosome"/>
</dbReference>
<dbReference type="Gene3D" id="1.10.510.10">
    <property type="entry name" value="Transferase(Phosphotransferase) domain 1"/>
    <property type="match status" value="1"/>
</dbReference>
<dbReference type="InterPro" id="IPR008271">
    <property type="entry name" value="Ser/Thr_kinase_AS"/>
</dbReference>
<keyword evidence="5 10" id="KW-0418">Kinase</keyword>
<accession>A2SBU2</accession>
<dbReference type="InterPro" id="IPR011009">
    <property type="entry name" value="Kinase-like_dom_sf"/>
</dbReference>